<feature type="region of interest" description="Disordered" evidence="1">
    <location>
        <begin position="79"/>
        <end position="115"/>
    </location>
</feature>
<keyword evidence="4" id="KW-1185">Reference proteome</keyword>
<evidence type="ECO:0000256" key="2">
    <source>
        <dbReference type="SAM" id="SignalP"/>
    </source>
</evidence>
<feature type="signal peptide" evidence="2">
    <location>
        <begin position="1"/>
        <end position="20"/>
    </location>
</feature>
<proteinExistence type="predicted"/>
<accession>A0AAN6ZGZ5</accession>
<reference evidence="3" key="2">
    <citation type="submission" date="2023-05" db="EMBL/GenBank/DDBJ databases">
        <authorList>
            <consortium name="Lawrence Berkeley National Laboratory"/>
            <person name="Steindorff A."/>
            <person name="Hensen N."/>
            <person name="Bonometti L."/>
            <person name="Westerberg I."/>
            <person name="Brannstrom I.O."/>
            <person name="Guillou S."/>
            <person name="Cros-Aarteil S."/>
            <person name="Calhoun S."/>
            <person name="Haridas S."/>
            <person name="Kuo A."/>
            <person name="Mondo S."/>
            <person name="Pangilinan J."/>
            <person name="Riley R."/>
            <person name="Labutti K."/>
            <person name="Andreopoulos B."/>
            <person name="Lipzen A."/>
            <person name="Chen C."/>
            <person name="Yanf M."/>
            <person name="Daum C."/>
            <person name="Ng V."/>
            <person name="Clum A."/>
            <person name="Ohm R."/>
            <person name="Martin F."/>
            <person name="Silar P."/>
            <person name="Natvig D."/>
            <person name="Lalanne C."/>
            <person name="Gautier V."/>
            <person name="Ament-Velasquez S.L."/>
            <person name="Kruys A."/>
            <person name="Hutchinson M.I."/>
            <person name="Powell A.J."/>
            <person name="Barry K."/>
            <person name="Miller A.N."/>
            <person name="Grigoriev I.V."/>
            <person name="Debuchy R."/>
            <person name="Gladieux P."/>
            <person name="Thoren M.H."/>
            <person name="Johannesson H."/>
        </authorList>
    </citation>
    <scope>NUCLEOTIDE SEQUENCE</scope>
    <source>
        <strain evidence="3">CBS 123565</strain>
    </source>
</reference>
<evidence type="ECO:0000313" key="3">
    <source>
        <dbReference type="EMBL" id="KAK4138800.1"/>
    </source>
</evidence>
<protein>
    <recommendedName>
        <fullName evidence="5">Secreted protein</fullName>
    </recommendedName>
</protein>
<comment type="caution">
    <text evidence="3">The sequence shown here is derived from an EMBL/GenBank/DDBJ whole genome shotgun (WGS) entry which is preliminary data.</text>
</comment>
<dbReference type="EMBL" id="MU853401">
    <property type="protein sequence ID" value="KAK4138800.1"/>
    <property type="molecule type" value="Genomic_DNA"/>
</dbReference>
<organism evidence="3 4">
    <name type="scientific">Trichocladium antarcticum</name>
    <dbReference type="NCBI Taxonomy" id="1450529"/>
    <lineage>
        <taxon>Eukaryota</taxon>
        <taxon>Fungi</taxon>
        <taxon>Dikarya</taxon>
        <taxon>Ascomycota</taxon>
        <taxon>Pezizomycotina</taxon>
        <taxon>Sordariomycetes</taxon>
        <taxon>Sordariomycetidae</taxon>
        <taxon>Sordariales</taxon>
        <taxon>Chaetomiaceae</taxon>
        <taxon>Trichocladium</taxon>
    </lineage>
</organism>
<evidence type="ECO:0000256" key="1">
    <source>
        <dbReference type="SAM" id="MobiDB-lite"/>
    </source>
</evidence>
<keyword evidence="2" id="KW-0732">Signal</keyword>
<evidence type="ECO:0008006" key="5">
    <source>
        <dbReference type="Google" id="ProtNLM"/>
    </source>
</evidence>
<evidence type="ECO:0000313" key="4">
    <source>
        <dbReference type="Proteomes" id="UP001304895"/>
    </source>
</evidence>
<dbReference type="Proteomes" id="UP001304895">
    <property type="component" value="Unassembled WGS sequence"/>
</dbReference>
<sequence>MAASLVCVGAWRCWPTLVVGELLACIPNRAMDQESSPAELPRADHDRWNRGSSARQCQPETRCQYQGLEQSILGEVADHPSALDMSNLDGPSQSRAQWWSPRENEPPGIKPHGETGVPSAVASLCRSRRPNLIPHVHSSRGYFCTALTSDPSIR</sequence>
<dbReference type="AlphaFoldDB" id="A0AAN6ZGZ5"/>
<reference evidence="3" key="1">
    <citation type="journal article" date="2023" name="Mol. Phylogenet. Evol.">
        <title>Genome-scale phylogeny and comparative genomics of the fungal order Sordariales.</title>
        <authorList>
            <person name="Hensen N."/>
            <person name="Bonometti L."/>
            <person name="Westerberg I."/>
            <person name="Brannstrom I.O."/>
            <person name="Guillou S."/>
            <person name="Cros-Aarteil S."/>
            <person name="Calhoun S."/>
            <person name="Haridas S."/>
            <person name="Kuo A."/>
            <person name="Mondo S."/>
            <person name="Pangilinan J."/>
            <person name="Riley R."/>
            <person name="LaButti K."/>
            <person name="Andreopoulos B."/>
            <person name="Lipzen A."/>
            <person name="Chen C."/>
            <person name="Yan M."/>
            <person name="Daum C."/>
            <person name="Ng V."/>
            <person name="Clum A."/>
            <person name="Steindorff A."/>
            <person name="Ohm R.A."/>
            <person name="Martin F."/>
            <person name="Silar P."/>
            <person name="Natvig D.O."/>
            <person name="Lalanne C."/>
            <person name="Gautier V."/>
            <person name="Ament-Velasquez S.L."/>
            <person name="Kruys A."/>
            <person name="Hutchinson M.I."/>
            <person name="Powell A.J."/>
            <person name="Barry K."/>
            <person name="Miller A.N."/>
            <person name="Grigoriev I.V."/>
            <person name="Debuchy R."/>
            <person name="Gladieux P."/>
            <person name="Hiltunen Thoren M."/>
            <person name="Johannesson H."/>
        </authorList>
    </citation>
    <scope>NUCLEOTIDE SEQUENCE</scope>
    <source>
        <strain evidence="3">CBS 123565</strain>
    </source>
</reference>
<feature type="chain" id="PRO_5042993407" description="Secreted protein" evidence="2">
    <location>
        <begin position="21"/>
        <end position="154"/>
    </location>
</feature>
<feature type="region of interest" description="Disordered" evidence="1">
    <location>
        <begin position="33"/>
        <end position="55"/>
    </location>
</feature>
<gene>
    <name evidence="3" type="ORF">BT67DRAFT_22561</name>
</gene>
<name>A0AAN6ZGZ5_9PEZI</name>